<dbReference type="RefSeq" id="WP_023954747.1">
    <property type="nucleotide sequence ID" value="NZ_JAVIZA010000001.1"/>
</dbReference>
<proteinExistence type="predicted"/>
<comment type="caution">
    <text evidence="1">The sequence shown here is derived from an EMBL/GenBank/DDBJ whole genome shotgun (WGS) entry which is preliminary data.</text>
</comment>
<evidence type="ECO:0000313" key="2">
    <source>
        <dbReference type="Proteomes" id="UP001260188"/>
    </source>
</evidence>
<evidence type="ECO:0000313" key="1">
    <source>
        <dbReference type="EMBL" id="MDR6166790.1"/>
    </source>
</evidence>
<protein>
    <submittedName>
        <fullName evidence="1">Uncharacterized protein YbjT (DUF2867 family)</fullName>
    </submittedName>
</protein>
<reference evidence="1 2" key="1">
    <citation type="submission" date="2023-08" db="EMBL/GenBank/DDBJ databases">
        <title>Functional and genomic diversity of the sorghum phyllosphere microbiome.</title>
        <authorList>
            <person name="Shade A."/>
        </authorList>
    </citation>
    <scope>NUCLEOTIDE SEQUENCE [LARGE SCALE GENOMIC DNA]</scope>
    <source>
        <strain evidence="1 2">SORGH_AS_0919</strain>
    </source>
</reference>
<organism evidence="1 2">
    <name type="scientific">Microbacterium paludicola</name>
    <dbReference type="NCBI Taxonomy" id="300019"/>
    <lineage>
        <taxon>Bacteria</taxon>
        <taxon>Bacillati</taxon>
        <taxon>Actinomycetota</taxon>
        <taxon>Actinomycetes</taxon>
        <taxon>Micrococcales</taxon>
        <taxon>Microbacteriaceae</taxon>
        <taxon>Microbacterium</taxon>
    </lineage>
</organism>
<dbReference type="EMBL" id="JAVIZA010000001">
    <property type="protein sequence ID" value="MDR6166790.1"/>
    <property type="molecule type" value="Genomic_DNA"/>
</dbReference>
<accession>A0ABU1HYS2</accession>
<gene>
    <name evidence="1" type="ORF">QE367_000994</name>
</gene>
<dbReference type="InterPro" id="IPR036291">
    <property type="entry name" value="NAD(P)-bd_dom_sf"/>
</dbReference>
<dbReference type="Proteomes" id="UP001260188">
    <property type="component" value="Unassembled WGS sequence"/>
</dbReference>
<dbReference type="Gene3D" id="3.40.50.720">
    <property type="entry name" value="NAD(P)-binding Rossmann-like Domain"/>
    <property type="match status" value="1"/>
</dbReference>
<name>A0ABU1HYS2_9MICO</name>
<keyword evidence="2" id="KW-1185">Reference proteome</keyword>
<sequence length="247" mass="26386">MRIAIAGSTGTVGKLVHSIATERGHDVVALARSNGHDLEHASLPPSVLDRVDTIVDVSGIQTLSRHRSRRFFESVSANLQQAGTAAGVGHLVALSIVGIDGVDAAYYGGKLAHERAVQRGALPHTLLRAAQFHEFAEQTLVRGKMGPITVVPAARVRPIAAREVAEHLVTLAEGEPVGRARDLTGPRDELLIDMVRALLDARGIRRTTIEMRLPGSFGRAMSSGRLRGHANAERGTVTFAEWLAAQS</sequence>
<dbReference type="SUPFAM" id="SSF51735">
    <property type="entry name" value="NAD(P)-binding Rossmann-fold domains"/>
    <property type="match status" value="1"/>
</dbReference>